<accession>A0ABY7LX12</accession>
<dbReference type="RefSeq" id="WP_269561332.1">
    <property type="nucleotide sequence ID" value="NZ_CP114767.1"/>
</dbReference>
<dbReference type="InterPro" id="IPR005467">
    <property type="entry name" value="His_kinase_dom"/>
</dbReference>
<feature type="domain" description="Phytochrome chromophore attachment site" evidence="12">
    <location>
        <begin position="155"/>
        <end position="313"/>
    </location>
</feature>
<dbReference type="InterPro" id="IPR050351">
    <property type="entry name" value="BphY/WalK/GraS-like"/>
</dbReference>
<keyword evidence="15" id="KW-0547">Nucleotide-binding</keyword>
<dbReference type="InterPro" id="IPR003018">
    <property type="entry name" value="GAF"/>
</dbReference>
<keyword evidence="6" id="KW-0716">Sensory transduction</keyword>
<dbReference type="GO" id="GO:0005524">
    <property type="term" value="F:ATP binding"/>
    <property type="evidence" value="ECO:0007669"/>
    <property type="project" value="UniProtKB-KW"/>
</dbReference>
<evidence type="ECO:0000256" key="8">
    <source>
        <dbReference type="ARBA" id="ARBA00022777"/>
    </source>
</evidence>
<evidence type="ECO:0000256" key="2">
    <source>
        <dbReference type="ARBA" id="ARBA00006402"/>
    </source>
</evidence>
<comment type="subunit">
    <text evidence="3">Homodimer.</text>
</comment>
<evidence type="ECO:0000256" key="5">
    <source>
        <dbReference type="ARBA" id="ARBA00022543"/>
    </source>
</evidence>
<dbReference type="Pfam" id="PF00512">
    <property type="entry name" value="HisKA"/>
    <property type="match status" value="1"/>
</dbReference>
<dbReference type="Gene3D" id="3.30.450.20">
    <property type="entry name" value="PAS domain"/>
    <property type="match status" value="1"/>
</dbReference>
<evidence type="ECO:0000313" key="16">
    <source>
        <dbReference type="Proteomes" id="UP001211005"/>
    </source>
</evidence>
<name>A0ABY7LX12_9BACT</name>
<dbReference type="InterPro" id="IPR035965">
    <property type="entry name" value="PAS-like_dom_sf"/>
</dbReference>
<dbReference type="InterPro" id="IPR000014">
    <property type="entry name" value="PAS"/>
</dbReference>
<dbReference type="SUPFAM" id="SSF55781">
    <property type="entry name" value="GAF domain-like"/>
    <property type="match status" value="2"/>
</dbReference>
<evidence type="ECO:0000256" key="3">
    <source>
        <dbReference type="ARBA" id="ARBA00011738"/>
    </source>
</evidence>
<keyword evidence="10" id="KW-0472">Membrane</keyword>
<dbReference type="InterPro" id="IPR016132">
    <property type="entry name" value="Phyto_chromo_attachment"/>
</dbReference>
<evidence type="ECO:0000256" key="1">
    <source>
        <dbReference type="ARBA" id="ARBA00000085"/>
    </source>
</evidence>
<evidence type="ECO:0000259" key="12">
    <source>
        <dbReference type="PROSITE" id="PS50046"/>
    </source>
</evidence>
<keyword evidence="9" id="KW-0157">Chromophore</keyword>
<dbReference type="SUPFAM" id="SSF47384">
    <property type="entry name" value="Homodimeric domain of signal transducing histidine kinase"/>
    <property type="match status" value="1"/>
</dbReference>
<dbReference type="PROSITE" id="PS50046">
    <property type="entry name" value="PHYTOCHROME_2"/>
    <property type="match status" value="1"/>
</dbReference>
<dbReference type="PANTHER" id="PTHR42878">
    <property type="entry name" value="TWO-COMPONENT HISTIDINE KINASE"/>
    <property type="match status" value="1"/>
</dbReference>
<keyword evidence="11" id="KW-0675">Receptor</keyword>
<evidence type="ECO:0000256" key="7">
    <source>
        <dbReference type="ARBA" id="ARBA00022679"/>
    </source>
</evidence>
<keyword evidence="15" id="KW-0067">ATP-binding</keyword>
<dbReference type="InterPro" id="IPR036890">
    <property type="entry name" value="HATPase_C_sf"/>
</dbReference>
<dbReference type="Pfam" id="PF01590">
    <property type="entry name" value="GAF"/>
    <property type="match status" value="1"/>
</dbReference>
<dbReference type="Pfam" id="PF00360">
    <property type="entry name" value="PHY"/>
    <property type="match status" value="1"/>
</dbReference>
<keyword evidence="16" id="KW-1185">Reference proteome</keyword>
<dbReference type="Pfam" id="PF08446">
    <property type="entry name" value="PAS_2"/>
    <property type="match status" value="1"/>
</dbReference>
<dbReference type="PRINTS" id="PR01033">
    <property type="entry name" value="PHYTOCHROME"/>
</dbReference>
<dbReference type="InterPro" id="IPR029016">
    <property type="entry name" value="GAF-like_dom_sf"/>
</dbReference>
<dbReference type="Gene3D" id="3.30.450.40">
    <property type="match status" value="1"/>
</dbReference>
<dbReference type="InterPro" id="IPR013515">
    <property type="entry name" value="Phytochrome_cen-reg"/>
</dbReference>
<dbReference type="SUPFAM" id="SSF55874">
    <property type="entry name" value="ATPase domain of HSP90 chaperone/DNA topoisomerase II/histidine kinase"/>
    <property type="match status" value="1"/>
</dbReference>
<dbReference type="PANTHER" id="PTHR42878:SF15">
    <property type="entry name" value="BACTERIOPHYTOCHROME"/>
    <property type="match status" value="1"/>
</dbReference>
<evidence type="ECO:0000313" key="15">
    <source>
        <dbReference type="EMBL" id="WBA43290.1"/>
    </source>
</evidence>
<dbReference type="SMART" id="SM00387">
    <property type="entry name" value="HATPase_c"/>
    <property type="match status" value="1"/>
</dbReference>
<gene>
    <name evidence="15" type="ORF">O3303_06905</name>
</gene>
<dbReference type="SMART" id="SM00065">
    <property type="entry name" value="GAF"/>
    <property type="match status" value="1"/>
</dbReference>
<proteinExistence type="inferred from homology"/>
<dbReference type="Proteomes" id="UP001211005">
    <property type="component" value="Chromosome"/>
</dbReference>
<organism evidence="15 16">
    <name type="scientific">Hymenobacter canadensis</name>
    <dbReference type="NCBI Taxonomy" id="2999067"/>
    <lineage>
        <taxon>Bacteria</taxon>
        <taxon>Pseudomonadati</taxon>
        <taxon>Bacteroidota</taxon>
        <taxon>Cytophagia</taxon>
        <taxon>Cytophagales</taxon>
        <taxon>Hymenobacteraceae</taxon>
        <taxon>Hymenobacter</taxon>
    </lineage>
</organism>
<dbReference type="PROSITE" id="PS50112">
    <property type="entry name" value="PAS"/>
    <property type="match status" value="1"/>
</dbReference>
<dbReference type="SMART" id="SM00388">
    <property type="entry name" value="HisKA"/>
    <property type="match status" value="1"/>
</dbReference>
<sequence length="773" mass="86651">MAHSGVTLTDETLLGQPITLNNCDREPIHIPGLIQPYGFLLCLDEQTRLVVQASANTKSLLGHSPEDLLGGGLGQLMEPEQLLEVERLWPTVTEQSRLLGVRLERVRNRPYYKLVLHRYDGLLWVEGEPVAGNTVSAFDLPSLNLTLGRLLSATTTLEMCQVAVEQVRTLTGFDRVAVYRFAPDDSGEVVAEAVHEDLAPWLGMHYPATDIPKQARAMYLKNWLRFVADARYTPVPLVPAVRPGAPRPPDMTYSVLRSVSPIHLQYLHNLGSAATMTISLIEDGQLWGMITCHHQTPRLVSYELRDLCQFLGKTMSALLKTKQQYDELAYRQHITQTQTRLFELVSTQPNFVDGLHRFSPTLRDVFQTGGVAVCIEGEIFTVGNTPTTEQIAGLMAWLDEHMKGDEFHTDSYSRLNPAGLVLRATASGLLAIRLAEGPGDYIIWFRPEVIQTVTWAGRDDKVPAIVDGEVFLSPRQSFEAWKETVENSALPWLPMELEAAHEIRLYIADLRLKMFNEAVSKARALASLNEDLERSNDELDSFAYVASHDLKEPLRGIHNYSLFLLEDYADKLDEDGVHKLQTLVRLSQRMEALIESLLQISRVGRLELARKPVDLNEALADVLELLAPRLEQTGTHVRMPEPLPTVLGDVVRLREVLANLLTNAMRYNDRPEKHVEVGFLQPDSPLPKIHIDPAAYHTIYVRDNGIGIAPRHHEAIFRIFKRLHSQEKYGGGTGAGLAIVKKMIEKHGGTLWVESELGEGATFYFTIPKADPV</sequence>
<protein>
    <recommendedName>
        <fullName evidence="4">histidine kinase</fullName>
        <ecNumber evidence="4">2.7.13.3</ecNumber>
    </recommendedName>
</protein>
<dbReference type="EC" id="2.7.13.3" evidence="4"/>
<feature type="domain" description="PAS" evidence="14">
    <location>
        <begin position="40"/>
        <end position="96"/>
    </location>
</feature>
<dbReference type="Gene3D" id="1.10.287.130">
    <property type="match status" value="1"/>
</dbReference>
<evidence type="ECO:0000259" key="13">
    <source>
        <dbReference type="PROSITE" id="PS50109"/>
    </source>
</evidence>
<dbReference type="InterPro" id="IPR043150">
    <property type="entry name" value="Phytochrome_PHY_sf"/>
</dbReference>
<dbReference type="Gene3D" id="3.30.450.270">
    <property type="match status" value="1"/>
</dbReference>
<dbReference type="SUPFAM" id="SSF55785">
    <property type="entry name" value="PYP-like sensor domain (PAS domain)"/>
    <property type="match status" value="1"/>
</dbReference>
<dbReference type="InterPro" id="IPR036097">
    <property type="entry name" value="HisK_dim/P_sf"/>
</dbReference>
<dbReference type="InterPro" id="IPR003594">
    <property type="entry name" value="HATPase_dom"/>
</dbReference>
<dbReference type="CDD" id="cd00082">
    <property type="entry name" value="HisKA"/>
    <property type="match status" value="1"/>
</dbReference>
<evidence type="ECO:0000256" key="4">
    <source>
        <dbReference type="ARBA" id="ARBA00012438"/>
    </source>
</evidence>
<evidence type="ECO:0000256" key="11">
    <source>
        <dbReference type="ARBA" id="ARBA00023170"/>
    </source>
</evidence>
<keyword evidence="8" id="KW-0418">Kinase</keyword>
<dbReference type="Pfam" id="PF02518">
    <property type="entry name" value="HATPase_c"/>
    <property type="match status" value="1"/>
</dbReference>
<keyword evidence="5" id="KW-0600">Photoreceptor protein</keyword>
<evidence type="ECO:0000256" key="10">
    <source>
        <dbReference type="ARBA" id="ARBA00023136"/>
    </source>
</evidence>
<dbReference type="Gene3D" id="3.30.565.10">
    <property type="entry name" value="Histidine kinase-like ATPase, C-terminal domain"/>
    <property type="match status" value="1"/>
</dbReference>
<evidence type="ECO:0000259" key="14">
    <source>
        <dbReference type="PROSITE" id="PS50112"/>
    </source>
</evidence>
<evidence type="ECO:0000256" key="6">
    <source>
        <dbReference type="ARBA" id="ARBA00022606"/>
    </source>
</evidence>
<keyword evidence="7" id="KW-0808">Transferase</keyword>
<dbReference type="InterPro" id="IPR001294">
    <property type="entry name" value="Phytochrome"/>
</dbReference>
<dbReference type="InterPro" id="IPR003661">
    <property type="entry name" value="HisK_dim/P_dom"/>
</dbReference>
<dbReference type="InterPro" id="IPR013654">
    <property type="entry name" value="PAS_2"/>
</dbReference>
<evidence type="ECO:0000256" key="9">
    <source>
        <dbReference type="ARBA" id="ARBA00022991"/>
    </source>
</evidence>
<dbReference type="PROSITE" id="PS50109">
    <property type="entry name" value="HIS_KIN"/>
    <property type="match status" value="1"/>
</dbReference>
<feature type="domain" description="Histidine kinase" evidence="13">
    <location>
        <begin position="545"/>
        <end position="771"/>
    </location>
</feature>
<comment type="catalytic activity">
    <reaction evidence="1">
        <text>ATP + protein L-histidine = ADP + protein N-phospho-L-histidine.</text>
        <dbReference type="EC" id="2.7.13.3"/>
    </reaction>
</comment>
<comment type="similarity">
    <text evidence="2">In the N-terminal section; belongs to the phytochrome family.</text>
</comment>
<dbReference type="EMBL" id="CP114767">
    <property type="protein sequence ID" value="WBA43290.1"/>
    <property type="molecule type" value="Genomic_DNA"/>
</dbReference>
<reference evidence="15 16" key="1">
    <citation type="submission" date="2022-12" db="EMBL/GenBank/DDBJ databases">
        <title>Hymenobacter canadensis sp. nov. isolated from lake water of the Cambridge Bay, Canada.</title>
        <authorList>
            <person name="Kim W.H."/>
            <person name="Lee Y.M."/>
        </authorList>
    </citation>
    <scope>NUCLEOTIDE SEQUENCE [LARGE SCALE GENOMIC DNA]</scope>
    <source>
        <strain evidence="15 16">PAMC 29467</strain>
    </source>
</reference>